<keyword evidence="3" id="KW-1185">Reference proteome</keyword>
<accession>A0A5Q4ZE80</accession>
<dbReference type="AlphaFoldDB" id="A0A5Q4ZE80"/>
<proteinExistence type="predicted"/>
<organism evidence="2 3">
    <name type="scientific">Paraburkholderia dioscoreae</name>
    <dbReference type="NCBI Taxonomy" id="2604047"/>
    <lineage>
        <taxon>Bacteria</taxon>
        <taxon>Pseudomonadati</taxon>
        <taxon>Pseudomonadota</taxon>
        <taxon>Betaproteobacteria</taxon>
        <taxon>Burkholderiales</taxon>
        <taxon>Burkholderiaceae</taxon>
        <taxon>Paraburkholderia</taxon>
    </lineage>
</organism>
<name>A0A5Q4ZE80_9BURK</name>
<sequence>MAEPVASAAGATVFGLVSGVAMNGLHLPHDSGVLAGIVCGSAMYLMRAREPSRWHKAIYFSVSLVGGFYLSNWAMPRFPTLPGWLVGFVPAVSIVTIAIPALDWVERNVPSTLDRIRAWALGKLPGGKANDDS</sequence>
<dbReference type="KEGG" id="pdio:PDMSB3_2687"/>
<dbReference type="Proteomes" id="UP000325811">
    <property type="component" value="Chromosome I"/>
</dbReference>
<dbReference type="InterPro" id="IPR032637">
    <property type="entry name" value="Phage_holin-like"/>
</dbReference>
<evidence type="ECO:0000313" key="2">
    <source>
        <dbReference type="EMBL" id="VVD29143.1"/>
    </source>
</evidence>
<keyword evidence="1" id="KW-0812">Transmembrane</keyword>
<keyword evidence="1" id="KW-0472">Membrane</keyword>
<evidence type="ECO:0000256" key="1">
    <source>
        <dbReference type="SAM" id="Phobius"/>
    </source>
</evidence>
<feature type="transmembrane region" description="Helical" evidence="1">
    <location>
        <begin position="58"/>
        <end position="75"/>
    </location>
</feature>
<evidence type="ECO:0000313" key="3">
    <source>
        <dbReference type="Proteomes" id="UP000325811"/>
    </source>
</evidence>
<dbReference type="RefSeq" id="WP_165186336.1">
    <property type="nucleotide sequence ID" value="NZ_LR699553.1"/>
</dbReference>
<reference evidence="2 3" key="1">
    <citation type="submission" date="2019-08" db="EMBL/GenBank/DDBJ databases">
        <authorList>
            <person name="Herpell B J."/>
        </authorList>
    </citation>
    <scope>NUCLEOTIDE SEQUENCE [LARGE SCALE GENOMIC DNA]</scope>
    <source>
        <strain evidence="3">Msb3</strain>
    </source>
</reference>
<keyword evidence="1" id="KW-1133">Transmembrane helix</keyword>
<feature type="transmembrane region" description="Helical" evidence="1">
    <location>
        <begin position="81"/>
        <end position="105"/>
    </location>
</feature>
<dbReference type="Pfam" id="PF16931">
    <property type="entry name" value="Phage_holin_8"/>
    <property type="match status" value="1"/>
</dbReference>
<gene>
    <name evidence="2" type="ORF">PDMSB3_2687</name>
</gene>
<dbReference type="EMBL" id="LR699553">
    <property type="protein sequence ID" value="VVD29143.1"/>
    <property type="molecule type" value="Genomic_DNA"/>
</dbReference>
<protein>
    <submittedName>
        <fullName evidence="2">Putative phage holin</fullName>
    </submittedName>
</protein>